<sequence>LEALNRSSTSEESCSDGEFKQIVLPDSDEITLAVGEERDSLRACHKLGATSVVIPASYLFGRSEAPLVQPFEDTLFQKYQERNKKFQKLVLTKLNY</sequence>
<comment type="caution">
    <text evidence="1">The sequence shown here is derived from an EMBL/GenBank/DDBJ whole genome shotgun (WGS) entry which is preliminary data.</text>
</comment>
<evidence type="ECO:0000313" key="1">
    <source>
        <dbReference type="EMBL" id="CAG7725487.1"/>
    </source>
</evidence>
<dbReference type="EMBL" id="CAJVCH010122703">
    <property type="protein sequence ID" value="CAG7725487.1"/>
    <property type="molecule type" value="Genomic_DNA"/>
</dbReference>
<feature type="non-terminal residue" evidence="1">
    <location>
        <position position="96"/>
    </location>
</feature>
<reference evidence="1" key="1">
    <citation type="submission" date="2021-06" db="EMBL/GenBank/DDBJ databases">
        <authorList>
            <person name="Hodson N. C."/>
            <person name="Mongue J. A."/>
            <person name="Jaron S. K."/>
        </authorList>
    </citation>
    <scope>NUCLEOTIDE SEQUENCE</scope>
</reference>
<dbReference type="AlphaFoldDB" id="A0A8J2JWV2"/>
<accession>A0A8J2JWV2</accession>
<name>A0A8J2JWV2_9HEXA</name>
<gene>
    <name evidence="1" type="ORF">AFUS01_LOCUS14442</name>
</gene>
<evidence type="ECO:0000313" key="2">
    <source>
        <dbReference type="Proteomes" id="UP000708208"/>
    </source>
</evidence>
<proteinExistence type="predicted"/>
<dbReference type="OrthoDB" id="6780942at2759"/>
<keyword evidence="2" id="KW-1185">Reference proteome</keyword>
<dbReference type="Proteomes" id="UP000708208">
    <property type="component" value="Unassembled WGS sequence"/>
</dbReference>
<organism evidence="1 2">
    <name type="scientific">Allacma fusca</name>
    <dbReference type="NCBI Taxonomy" id="39272"/>
    <lineage>
        <taxon>Eukaryota</taxon>
        <taxon>Metazoa</taxon>
        <taxon>Ecdysozoa</taxon>
        <taxon>Arthropoda</taxon>
        <taxon>Hexapoda</taxon>
        <taxon>Collembola</taxon>
        <taxon>Symphypleona</taxon>
        <taxon>Sminthuridae</taxon>
        <taxon>Allacma</taxon>
    </lineage>
</organism>
<protein>
    <submittedName>
        <fullName evidence="1">Uncharacterized protein</fullName>
    </submittedName>
</protein>